<comment type="caution">
    <text evidence="2">The sequence shown here is derived from an EMBL/GenBank/DDBJ whole genome shotgun (WGS) entry which is preliminary data.</text>
</comment>
<organism evidence="2 3">
    <name type="scientific">Rhipicephalus microplus</name>
    <name type="common">Cattle tick</name>
    <name type="synonym">Boophilus microplus</name>
    <dbReference type="NCBI Taxonomy" id="6941"/>
    <lineage>
        <taxon>Eukaryota</taxon>
        <taxon>Metazoa</taxon>
        <taxon>Ecdysozoa</taxon>
        <taxon>Arthropoda</taxon>
        <taxon>Chelicerata</taxon>
        <taxon>Arachnida</taxon>
        <taxon>Acari</taxon>
        <taxon>Parasitiformes</taxon>
        <taxon>Ixodida</taxon>
        <taxon>Ixodoidea</taxon>
        <taxon>Ixodidae</taxon>
        <taxon>Rhipicephalinae</taxon>
        <taxon>Rhipicephalus</taxon>
        <taxon>Boophilus</taxon>
    </lineage>
</organism>
<dbReference type="EMBL" id="JABSTU010006032">
    <property type="protein sequence ID" value="KAH7934694.1"/>
    <property type="molecule type" value="Genomic_DNA"/>
</dbReference>
<protein>
    <recommendedName>
        <fullName evidence="1">Endonuclease/exonuclease/phosphatase domain-containing protein</fullName>
    </recommendedName>
</protein>
<accession>A0A9J6CVI6</accession>
<dbReference type="Pfam" id="PF14529">
    <property type="entry name" value="Exo_endo_phos_2"/>
    <property type="match status" value="1"/>
</dbReference>
<dbReference type="GO" id="GO:0003824">
    <property type="term" value="F:catalytic activity"/>
    <property type="evidence" value="ECO:0007669"/>
    <property type="project" value="InterPro"/>
</dbReference>
<dbReference type="InterPro" id="IPR005135">
    <property type="entry name" value="Endo/exonuclease/phosphatase"/>
</dbReference>
<dbReference type="Proteomes" id="UP000821866">
    <property type="component" value="Unassembled WGS sequence"/>
</dbReference>
<evidence type="ECO:0000313" key="3">
    <source>
        <dbReference type="Proteomes" id="UP000821866"/>
    </source>
</evidence>
<dbReference type="SUPFAM" id="SSF56219">
    <property type="entry name" value="DNase I-like"/>
    <property type="match status" value="1"/>
</dbReference>
<evidence type="ECO:0000259" key="1">
    <source>
        <dbReference type="Pfam" id="PF14529"/>
    </source>
</evidence>
<reference evidence="2" key="2">
    <citation type="submission" date="2021-09" db="EMBL/GenBank/DDBJ databases">
        <authorList>
            <person name="Jia N."/>
            <person name="Wang J."/>
            <person name="Shi W."/>
            <person name="Du L."/>
            <person name="Sun Y."/>
            <person name="Zhan W."/>
            <person name="Jiang J."/>
            <person name="Wang Q."/>
            <person name="Zhang B."/>
            <person name="Ji P."/>
            <person name="Sakyi L.B."/>
            <person name="Cui X."/>
            <person name="Yuan T."/>
            <person name="Jiang B."/>
            <person name="Yang W."/>
            <person name="Lam T.T.-Y."/>
            <person name="Chang Q."/>
            <person name="Ding S."/>
            <person name="Wang X."/>
            <person name="Zhu J."/>
            <person name="Ruan X."/>
            <person name="Zhao L."/>
            <person name="Wei J."/>
            <person name="Que T."/>
            <person name="Du C."/>
            <person name="Cheng J."/>
            <person name="Dai P."/>
            <person name="Han X."/>
            <person name="Huang E."/>
            <person name="Gao Y."/>
            <person name="Liu J."/>
            <person name="Shao H."/>
            <person name="Ye R."/>
            <person name="Li L."/>
            <person name="Wei W."/>
            <person name="Wang X."/>
            <person name="Wang C."/>
            <person name="Huo Q."/>
            <person name="Li W."/>
            <person name="Guo W."/>
            <person name="Chen H."/>
            <person name="Chen S."/>
            <person name="Zhou L."/>
            <person name="Zhou L."/>
            <person name="Ni X."/>
            <person name="Tian J."/>
            <person name="Zhou Y."/>
            <person name="Sheng Y."/>
            <person name="Liu T."/>
            <person name="Pan Y."/>
            <person name="Xia L."/>
            <person name="Li J."/>
            <person name="Zhao F."/>
            <person name="Cao W."/>
        </authorList>
    </citation>
    <scope>NUCLEOTIDE SEQUENCE</scope>
    <source>
        <strain evidence="2">Rmic-2018</strain>
        <tissue evidence="2">Larvae</tissue>
    </source>
</reference>
<proteinExistence type="predicted"/>
<feature type="domain" description="Endonuclease/exonuclease/phosphatase" evidence="1">
    <location>
        <begin position="104"/>
        <end position="198"/>
    </location>
</feature>
<dbReference type="InterPro" id="IPR036691">
    <property type="entry name" value="Endo/exonu/phosph_ase_sf"/>
</dbReference>
<dbReference type="Gene3D" id="3.60.10.10">
    <property type="entry name" value="Endonuclease/exonuclease/phosphatase"/>
    <property type="match status" value="1"/>
</dbReference>
<reference evidence="2" key="1">
    <citation type="journal article" date="2020" name="Cell">
        <title>Large-Scale Comparative Analyses of Tick Genomes Elucidate Their Genetic Diversity and Vector Capacities.</title>
        <authorList>
            <consortium name="Tick Genome and Microbiome Consortium (TIGMIC)"/>
            <person name="Jia N."/>
            <person name="Wang J."/>
            <person name="Shi W."/>
            <person name="Du L."/>
            <person name="Sun Y."/>
            <person name="Zhan W."/>
            <person name="Jiang J.F."/>
            <person name="Wang Q."/>
            <person name="Zhang B."/>
            <person name="Ji P."/>
            <person name="Bell-Sakyi L."/>
            <person name="Cui X.M."/>
            <person name="Yuan T.T."/>
            <person name="Jiang B.G."/>
            <person name="Yang W.F."/>
            <person name="Lam T.T."/>
            <person name="Chang Q.C."/>
            <person name="Ding S.J."/>
            <person name="Wang X.J."/>
            <person name="Zhu J.G."/>
            <person name="Ruan X.D."/>
            <person name="Zhao L."/>
            <person name="Wei J.T."/>
            <person name="Ye R.Z."/>
            <person name="Que T.C."/>
            <person name="Du C.H."/>
            <person name="Zhou Y.H."/>
            <person name="Cheng J.X."/>
            <person name="Dai P.F."/>
            <person name="Guo W.B."/>
            <person name="Han X.H."/>
            <person name="Huang E.J."/>
            <person name="Li L.F."/>
            <person name="Wei W."/>
            <person name="Gao Y.C."/>
            <person name="Liu J.Z."/>
            <person name="Shao H.Z."/>
            <person name="Wang X."/>
            <person name="Wang C.C."/>
            <person name="Yang T.C."/>
            <person name="Huo Q.B."/>
            <person name="Li W."/>
            <person name="Chen H.Y."/>
            <person name="Chen S.E."/>
            <person name="Zhou L.G."/>
            <person name="Ni X.B."/>
            <person name="Tian J.H."/>
            <person name="Sheng Y."/>
            <person name="Liu T."/>
            <person name="Pan Y.S."/>
            <person name="Xia L.Y."/>
            <person name="Li J."/>
            <person name="Zhao F."/>
            <person name="Cao W.C."/>
        </authorList>
    </citation>
    <scope>NUCLEOTIDE SEQUENCE</scope>
    <source>
        <strain evidence="2">Rmic-2018</strain>
    </source>
</reference>
<name>A0A9J6CVI6_RHIMP</name>
<keyword evidence="3" id="KW-1185">Reference proteome</keyword>
<sequence>MAAPTRSLSHSPLFEFGIGIADPTDLVLQACKKMVKQISRYDRVAGTHAEKIKVPGYSSLTCSPRTAILVKRTLTTQAHEIEDIGIEHTIVEIILTRKTQQSLYLANLYSPPRKQLHQCDHFVHELRQTNNGNRLIIVGDFNAPHVAWGYHRTTKKGVRVHDAAQQHGLTPWNDLLHPTRLGNSVSRDTNPFLTFTRDVHNATWTRLPTLYGVTIK</sequence>
<gene>
    <name evidence="2" type="ORF">HPB51_028940</name>
</gene>
<evidence type="ECO:0000313" key="2">
    <source>
        <dbReference type="EMBL" id="KAH7934694.1"/>
    </source>
</evidence>
<dbReference type="AlphaFoldDB" id="A0A9J6CVI6"/>